<keyword evidence="8" id="KW-1185">Reference proteome</keyword>
<dbReference type="PANTHER" id="PTHR30250">
    <property type="entry name" value="PST FAMILY PREDICTED COLANIC ACID TRANSPORTER"/>
    <property type="match status" value="1"/>
</dbReference>
<dbReference type="InterPro" id="IPR050833">
    <property type="entry name" value="Poly_Biosynth_Transport"/>
</dbReference>
<feature type="transmembrane region" description="Helical" evidence="6">
    <location>
        <begin position="162"/>
        <end position="184"/>
    </location>
</feature>
<sequence length="422" mass="47405">MIRRLLPKSEFTRNVLTLMTGTTIAQAIPIAITPILTRIYTPEDYGVFAMYTAIISIISVIATGRYELAIILPRKESDGANIVVLSVVIAAGVSLLMLLVVWLFNTPITQMLGNTDISTWLYLTPISVFLTGIYQSLNYWNTRKNKYKRLAANRVLQSGSTAVSNLVAGLIGMGFGGLVFSGFIGQAISTGILANIFIKEDKNILLKVKLSKEIALAKKYKNFPLINSLHAFLDSFKNGISLLFISKIYGVLNLGYFSLMEKVLFTPMRILGTSFTQVYYSEAAEYYRHKKCYANQTKKLMIKLFLIGLIPFLIINIFSDQIFHIAFGEKWAEAGKIAHAYSVYVLFHFVASPISVIPLICNREAEAFIWNFIGSAIYSLSIIICSLFQLTLFNALLCLSISMAIYFSTFYWRAIQMTKWAR</sequence>
<keyword evidence="2" id="KW-1003">Cell membrane</keyword>
<evidence type="ECO:0000313" key="8">
    <source>
        <dbReference type="Proteomes" id="UP000662185"/>
    </source>
</evidence>
<accession>A0A926WCK5</accession>
<dbReference type="AlphaFoldDB" id="A0A926WCK5"/>
<feature type="transmembrane region" description="Helical" evidence="6">
    <location>
        <begin position="367"/>
        <end position="384"/>
    </location>
</feature>
<feature type="transmembrane region" description="Helical" evidence="6">
    <location>
        <begin position="390"/>
        <end position="412"/>
    </location>
</feature>
<comment type="subcellular location">
    <subcellularLocation>
        <location evidence="1">Cell membrane</location>
        <topology evidence="1">Multi-pass membrane protein</topology>
    </subcellularLocation>
</comment>
<reference evidence="8" key="1">
    <citation type="journal article" date="2020" name="ISME J.">
        <title>Comparative genomics reveals insights into cyanobacterial evolution and habitat adaptation.</title>
        <authorList>
            <person name="Chen M.Y."/>
            <person name="Teng W.K."/>
            <person name="Zhao L."/>
            <person name="Hu C.X."/>
            <person name="Zhou Y.K."/>
            <person name="Han B.P."/>
            <person name="Song L.R."/>
            <person name="Shu W.S."/>
        </authorList>
    </citation>
    <scope>NUCLEOTIDE SEQUENCE [LARGE SCALE GENOMIC DNA]</scope>
    <source>
        <strain evidence="8">FACHB-251</strain>
    </source>
</reference>
<evidence type="ECO:0000256" key="3">
    <source>
        <dbReference type="ARBA" id="ARBA00022692"/>
    </source>
</evidence>
<evidence type="ECO:0000256" key="5">
    <source>
        <dbReference type="ARBA" id="ARBA00023136"/>
    </source>
</evidence>
<feature type="transmembrane region" description="Helical" evidence="6">
    <location>
        <begin position="48"/>
        <end position="68"/>
    </location>
</feature>
<name>A0A926WCK5_9NOST</name>
<proteinExistence type="predicted"/>
<feature type="transmembrane region" description="Helical" evidence="6">
    <location>
        <begin position="119"/>
        <end position="141"/>
    </location>
</feature>
<evidence type="ECO:0000313" key="7">
    <source>
        <dbReference type="EMBL" id="MBD2292141.1"/>
    </source>
</evidence>
<dbReference type="RefSeq" id="WP_190556284.1">
    <property type="nucleotide sequence ID" value="NZ_JACJQU010000001.1"/>
</dbReference>
<keyword evidence="5 6" id="KW-0472">Membrane</keyword>
<feature type="transmembrane region" description="Helical" evidence="6">
    <location>
        <begin position="338"/>
        <end position="360"/>
    </location>
</feature>
<feature type="transmembrane region" description="Helical" evidence="6">
    <location>
        <begin position="12"/>
        <end position="36"/>
    </location>
</feature>
<keyword evidence="3 6" id="KW-0812">Transmembrane</keyword>
<feature type="transmembrane region" description="Helical" evidence="6">
    <location>
        <begin position="80"/>
        <end position="104"/>
    </location>
</feature>
<dbReference type="Proteomes" id="UP000662185">
    <property type="component" value="Unassembled WGS sequence"/>
</dbReference>
<evidence type="ECO:0000256" key="2">
    <source>
        <dbReference type="ARBA" id="ARBA00022475"/>
    </source>
</evidence>
<feature type="transmembrane region" description="Helical" evidence="6">
    <location>
        <begin position="239"/>
        <end position="259"/>
    </location>
</feature>
<gene>
    <name evidence="7" type="ORF">H6G06_01265</name>
</gene>
<dbReference type="GO" id="GO:0005886">
    <property type="term" value="C:plasma membrane"/>
    <property type="evidence" value="ECO:0007669"/>
    <property type="project" value="UniProtKB-SubCell"/>
</dbReference>
<evidence type="ECO:0000256" key="1">
    <source>
        <dbReference type="ARBA" id="ARBA00004651"/>
    </source>
</evidence>
<evidence type="ECO:0000256" key="4">
    <source>
        <dbReference type="ARBA" id="ARBA00022989"/>
    </source>
</evidence>
<comment type="caution">
    <text evidence="7">The sequence shown here is derived from an EMBL/GenBank/DDBJ whole genome shotgun (WGS) entry which is preliminary data.</text>
</comment>
<evidence type="ECO:0000256" key="6">
    <source>
        <dbReference type="SAM" id="Phobius"/>
    </source>
</evidence>
<organism evidence="7 8">
    <name type="scientific">Anabaena sphaerica FACHB-251</name>
    <dbReference type="NCBI Taxonomy" id="2692883"/>
    <lineage>
        <taxon>Bacteria</taxon>
        <taxon>Bacillati</taxon>
        <taxon>Cyanobacteriota</taxon>
        <taxon>Cyanophyceae</taxon>
        <taxon>Nostocales</taxon>
        <taxon>Nostocaceae</taxon>
        <taxon>Anabaena</taxon>
    </lineage>
</organism>
<dbReference type="Pfam" id="PF13440">
    <property type="entry name" value="Polysacc_synt_3"/>
    <property type="match status" value="1"/>
</dbReference>
<dbReference type="EMBL" id="JACJQU010000001">
    <property type="protein sequence ID" value="MBD2292141.1"/>
    <property type="molecule type" value="Genomic_DNA"/>
</dbReference>
<protein>
    <submittedName>
        <fullName evidence="7">Oligosaccharide flippase family protein</fullName>
    </submittedName>
</protein>
<feature type="transmembrane region" description="Helical" evidence="6">
    <location>
        <begin position="300"/>
        <end position="318"/>
    </location>
</feature>
<dbReference type="PANTHER" id="PTHR30250:SF28">
    <property type="entry name" value="POLYSACCHARIDE BIOSYNTHESIS PROTEIN"/>
    <property type="match status" value="1"/>
</dbReference>
<keyword evidence="4 6" id="KW-1133">Transmembrane helix</keyword>